<organism evidence="2 3">
    <name type="scientific">Bradyrhizobium erythrophlei</name>
    <dbReference type="NCBI Taxonomy" id="1437360"/>
    <lineage>
        <taxon>Bacteria</taxon>
        <taxon>Pseudomonadati</taxon>
        <taxon>Pseudomonadota</taxon>
        <taxon>Alphaproteobacteria</taxon>
        <taxon>Hyphomicrobiales</taxon>
        <taxon>Nitrobacteraceae</taxon>
        <taxon>Bradyrhizobium</taxon>
    </lineage>
</organism>
<dbReference type="EMBL" id="LT670818">
    <property type="protein sequence ID" value="SHH25098.1"/>
    <property type="molecule type" value="Genomic_DNA"/>
</dbReference>
<name>A0A1M5RFY1_9BRAD</name>
<evidence type="ECO:0000256" key="1">
    <source>
        <dbReference type="SAM" id="MobiDB-lite"/>
    </source>
</evidence>
<sequence length="296" mass="33048">MRSAGHINVARSIFDHPMFDDGKPLSEREAWLWLISNAAWRPMQILVRNGRAAEMLNLDRGQLSFSRSFLQKAWRWTSEKRVRTFLNRLERESMVDLLTGQLQTVISICNYGVFQNGGALTGPANGPAMGQQRAGNGPEEENIINIKNKILPPPSPPGFDEWYAIYPRKKAPQAAKKAFAKALASGLIALPVLMERTRAFAATWANEPKDRRKFIPYPASWLNAGGYDDEPEGGGEPAPAPINPRTFDDDGWRRRLKYFQDADKWLDEWGAKPGEPGCLVPPHLILTPVSNSKGAA</sequence>
<gene>
    <name evidence="2" type="ORF">SAMN05444169_6540</name>
</gene>
<dbReference type="AlphaFoldDB" id="A0A1M5RFY1"/>
<evidence type="ECO:0000313" key="2">
    <source>
        <dbReference type="EMBL" id="SHH25098.1"/>
    </source>
</evidence>
<dbReference type="Proteomes" id="UP000190675">
    <property type="component" value="Chromosome I"/>
</dbReference>
<accession>A0A1M5RFY1</accession>
<reference evidence="2 3" key="1">
    <citation type="submission" date="2016-11" db="EMBL/GenBank/DDBJ databases">
        <authorList>
            <person name="Jaros S."/>
            <person name="Januszkiewicz K."/>
            <person name="Wedrychowicz H."/>
        </authorList>
    </citation>
    <scope>NUCLEOTIDE SEQUENCE [LARGE SCALE GENOMIC DNA]</scope>
    <source>
        <strain evidence="2 3">GAS242</strain>
    </source>
</reference>
<proteinExistence type="predicted"/>
<evidence type="ECO:0000313" key="3">
    <source>
        <dbReference type="Proteomes" id="UP000190675"/>
    </source>
</evidence>
<protein>
    <submittedName>
        <fullName evidence="2">Uncharacterized protein</fullName>
    </submittedName>
</protein>
<feature type="region of interest" description="Disordered" evidence="1">
    <location>
        <begin position="227"/>
        <end position="247"/>
    </location>
</feature>